<organism evidence="5 6">
    <name type="scientific">Aspergillus rambellii</name>
    <dbReference type="NCBI Taxonomy" id="308745"/>
    <lineage>
        <taxon>Eukaryota</taxon>
        <taxon>Fungi</taxon>
        <taxon>Dikarya</taxon>
        <taxon>Ascomycota</taxon>
        <taxon>Pezizomycotina</taxon>
        <taxon>Eurotiomycetes</taxon>
        <taxon>Eurotiomycetidae</taxon>
        <taxon>Eurotiales</taxon>
        <taxon>Aspergillaceae</taxon>
        <taxon>Aspergillus</taxon>
        <taxon>Aspergillus subgen. Nidulantes</taxon>
    </lineage>
</organism>
<dbReference type="InterPro" id="IPR000997">
    <property type="entry name" value="Cholinesterase"/>
</dbReference>
<protein>
    <recommendedName>
        <fullName evidence="3">Carboxylic ester hydrolase</fullName>
        <ecNumber evidence="3">3.1.1.-</ecNumber>
    </recommendedName>
</protein>
<dbReference type="InterPro" id="IPR002018">
    <property type="entry name" value="CarbesteraseB"/>
</dbReference>
<dbReference type="Gene3D" id="3.40.50.1820">
    <property type="entry name" value="alpha/beta hydrolase"/>
    <property type="match status" value="1"/>
</dbReference>
<feature type="chain" id="PRO_5005117631" description="Carboxylic ester hydrolase" evidence="3">
    <location>
        <begin position="19"/>
        <end position="661"/>
    </location>
</feature>
<keyword evidence="6" id="KW-1185">Reference proteome</keyword>
<dbReference type="PANTHER" id="PTHR43142">
    <property type="entry name" value="CARBOXYLIC ESTER HYDROLASE"/>
    <property type="match status" value="1"/>
</dbReference>
<dbReference type="PANTHER" id="PTHR43142:SF3">
    <property type="entry name" value="PUTATIVE (AFU_ORTHOLOGUE AFUA_3G09070)-RELATED"/>
    <property type="match status" value="1"/>
</dbReference>
<dbReference type="AlphaFoldDB" id="A0A0F8VMH6"/>
<dbReference type="STRING" id="308745.A0A0F8VMH6"/>
<evidence type="ECO:0000256" key="1">
    <source>
        <dbReference type="ARBA" id="ARBA00005964"/>
    </source>
</evidence>
<comment type="similarity">
    <text evidence="1 3">Belongs to the type-B carboxylesterase/lipase family.</text>
</comment>
<keyword evidence="3" id="KW-0732">Signal</keyword>
<sequence length="661" mass="71949">MNYLLLVAIYAVDSLALGLRPAKGFSPAYASLAGEKTSQALLHQSSYDLSSSGYLPLANERTSLTLLYQNNLNISDHENHVGTIVLDPMGQQDIRDACEELGESMISFSTIIDHKDDFRWMFSYLFYSNGQRGQEEHAHFYIQDGVLSVTKGVENFSHYTFPSHNLELPVLCTQTSTGSTADRGKNANRKLVRVRSEGNTYVGFRDQKSFRFLAVLFWIHGGGFTGGSSADPLTDGGNLASREDIVVVSINYRLSTLGFLAVPGTDLRGNYGIADQVLALEWTIKNIAQFGGDPQRITIVGESAGAGSVRVLLGSPPALDKFQRAIAMSNLGGGLGLGLESSYATTYSSYLSISESYKTAGQDIFSGAGCNKGDIEQQVSCLRKIPASTLVNLPTVARYVVQDGNFVNTTELNLIEKDAGTAHVPVIFGNTADDGASLITYPSSEVQTQLEGLKEALGISTKYAQSIMDSGLFPLYDTGNITLDSFNVSQRIATNLQTRCTSQATVFAGASSGVFESAYYYQMHRTSGGYDPNNLGGPAATLDFPKGDPELPYFRLHGSDLPWVFGTLPSLRDALDLYSVQLISAYFAEFVRSGQPNPALDFLDARGYQRTKDAVDAFGRWERVSHSEGPIQLLDFPSDKGKFQDLDQCAFLGYPIIHYLV</sequence>
<dbReference type="InterPro" id="IPR029058">
    <property type="entry name" value="AB_hydrolase_fold"/>
</dbReference>
<comment type="caution">
    <text evidence="5">The sequence shown here is derived from an EMBL/GenBank/DDBJ whole genome shotgun (WGS) entry which is preliminary data.</text>
</comment>
<dbReference type="EC" id="3.1.1.-" evidence="3"/>
<dbReference type="ESTHER" id="9euro-a0a0f8x425">
    <property type="family name" value="Fungal_carboxylesterase_lipase"/>
</dbReference>
<gene>
    <name evidence="5" type="ORF">ARAM_006436</name>
</gene>
<dbReference type="OrthoDB" id="408631at2759"/>
<evidence type="ECO:0000256" key="2">
    <source>
        <dbReference type="ARBA" id="ARBA00022801"/>
    </source>
</evidence>
<evidence type="ECO:0000256" key="3">
    <source>
        <dbReference type="RuleBase" id="RU361235"/>
    </source>
</evidence>
<evidence type="ECO:0000313" key="6">
    <source>
        <dbReference type="Proteomes" id="UP000034291"/>
    </source>
</evidence>
<dbReference type="Pfam" id="PF00135">
    <property type="entry name" value="COesterase"/>
    <property type="match status" value="1"/>
</dbReference>
<feature type="domain" description="Carboxylesterase type B" evidence="4">
    <location>
        <begin position="212"/>
        <end position="610"/>
    </location>
</feature>
<dbReference type="EMBL" id="JZBS01001042">
    <property type="protein sequence ID" value="KKK24306.1"/>
    <property type="molecule type" value="Genomic_DNA"/>
</dbReference>
<dbReference type="InterPro" id="IPR019826">
    <property type="entry name" value="Carboxylesterase_B_AS"/>
</dbReference>
<proteinExistence type="inferred from homology"/>
<dbReference type="GO" id="GO:0004104">
    <property type="term" value="F:cholinesterase activity"/>
    <property type="evidence" value="ECO:0007669"/>
    <property type="project" value="InterPro"/>
</dbReference>
<dbReference type="SUPFAM" id="SSF53474">
    <property type="entry name" value="alpha/beta-Hydrolases"/>
    <property type="match status" value="1"/>
</dbReference>
<feature type="signal peptide" evidence="3">
    <location>
        <begin position="1"/>
        <end position="18"/>
    </location>
</feature>
<reference evidence="5 6" key="1">
    <citation type="submission" date="2015-02" db="EMBL/GenBank/DDBJ databases">
        <title>Draft Genome Sequences of Two Closely-Related Aflatoxigenic Aspergillus Species Obtained from the Cote d'Ivoire.</title>
        <authorList>
            <person name="Moore G.G."/>
            <person name="Beltz S.B."/>
            <person name="Mack B.M."/>
        </authorList>
    </citation>
    <scope>NUCLEOTIDE SEQUENCE [LARGE SCALE GENOMIC DNA]</scope>
    <source>
        <strain evidence="5 6">SRRC1468</strain>
    </source>
</reference>
<keyword evidence="2 3" id="KW-0378">Hydrolase</keyword>
<name>A0A0F8VMH6_9EURO</name>
<dbReference type="Proteomes" id="UP000034291">
    <property type="component" value="Unassembled WGS sequence"/>
</dbReference>
<evidence type="ECO:0000313" key="5">
    <source>
        <dbReference type="EMBL" id="KKK24306.1"/>
    </source>
</evidence>
<evidence type="ECO:0000259" key="4">
    <source>
        <dbReference type="Pfam" id="PF00135"/>
    </source>
</evidence>
<dbReference type="PRINTS" id="PR00878">
    <property type="entry name" value="CHOLNESTRASE"/>
</dbReference>
<accession>A0A0F8VMH6</accession>
<dbReference type="PROSITE" id="PS00122">
    <property type="entry name" value="CARBOXYLESTERASE_B_1"/>
    <property type="match status" value="1"/>
</dbReference>